<organism evidence="13 14">
    <name type="scientific">Nitrospira defluvii</name>
    <dbReference type="NCBI Taxonomy" id="330214"/>
    <lineage>
        <taxon>Bacteria</taxon>
        <taxon>Pseudomonadati</taxon>
        <taxon>Nitrospirota</taxon>
        <taxon>Nitrospiria</taxon>
        <taxon>Nitrospirales</taxon>
        <taxon>Nitrospiraceae</taxon>
        <taxon>Nitrospira</taxon>
    </lineage>
</organism>
<evidence type="ECO:0000256" key="7">
    <source>
        <dbReference type="ARBA" id="ARBA00023157"/>
    </source>
</evidence>
<dbReference type="EMBL" id="CAJNBJ010000019">
    <property type="protein sequence ID" value="CAE6793154.1"/>
    <property type="molecule type" value="Genomic_DNA"/>
</dbReference>
<evidence type="ECO:0000256" key="9">
    <source>
        <dbReference type="RuleBase" id="RU003691"/>
    </source>
</evidence>
<evidence type="ECO:0000259" key="11">
    <source>
        <dbReference type="Pfam" id="PF02852"/>
    </source>
</evidence>
<dbReference type="SUPFAM" id="SSF51905">
    <property type="entry name" value="FAD/NAD(P)-binding domain"/>
    <property type="match status" value="1"/>
</dbReference>
<dbReference type="PANTHER" id="PTHR43014:SF2">
    <property type="entry name" value="MERCURIC REDUCTASE"/>
    <property type="match status" value="1"/>
</dbReference>
<evidence type="ECO:0000259" key="12">
    <source>
        <dbReference type="Pfam" id="PF07992"/>
    </source>
</evidence>
<evidence type="ECO:0000256" key="1">
    <source>
        <dbReference type="ARBA" id="ARBA00001974"/>
    </source>
</evidence>
<dbReference type="EC" id="1.16.1.1" evidence="13"/>
<keyword evidence="14" id="KW-1185">Reference proteome</keyword>
<dbReference type="InterPro" id="IPR012999">
    <property type="entry name" value="Pyr_OxRdtase_I_AS"/>
</dbReference>
<feature type="domain" description="Pyridine nucleotide-disulphide oxidoreductase dimerisation" evidence="11">
    <location>
        <begin position="394"/>
        <end position="500"/>
    </location>
</feature>
<reference evidence="13 14" key="1">
    <citation type="submission" date="2021-02" db="EMBL/GenBank/DDBJ databases">
        <authorList>
            <person name="Han P."/>
        </authorList>
    </citation>
    <scope>NUCLEOTIDE SEQUENCE [LARGE SCALE GENOMIC DNA]</scope>
    <source>
        <strain evidence="13">Candidatus Nitrospira sp. ZN2</strain>
    </source>
</reference>
<evidence type="ECO:0000256" key="5">
    <source>
        <dbReference type="ARBA" id="ARBA00022857"/>
    </source>
</evidence>
<dbReference type="RefSeq" id="WP_246507822.1">
    <property type="nucleotide sequence ID" value="NZ_CAJNBJ010000019.1"/>
</dbReference>
<dbReference type="PIRSF" id="PIRSF000350">
    <property type="entry name" value="Mercury_reductase_MerA"/>
    <property type="match status" value="1"/>
</dbReference>
<dbReference type="InterPro" id="IPR004099">
    <property type="entry name" value="Pyr_nucl-diS_OxRdtase_dimer"/>
</dbReference>
<dbReference type="Gene3D" id="3.50.50.60">
    <property type="entry name" value="FAD/NAD(P)-binding domain"/>
    <property type="match status" value="2"/>
</dbReference>
<dbReference type="PANTHER" id="PTHR43014">
    <property type="entry name" value="MERCURIC REDUCTASE"/>
    <property type="match status" value="1"/>
</dbReference>
<feature type="transmembrane region" description="Helical" evidence="10">
    <location>
        <begin position="48"/>
        <end position="71"/>
    </location>
</feature>
<keyword evidence="6 9" id="KW-0560">Oxidoreductase</keyword>
<proteinExistence type="inferred from homology"/>
<dbReference type="Pfam" id="PF02852">
    <property type="entry name" value="Pyr_redox_dim"/>
    <property type="match status" value="1"/>
</dbReference>
<comment type="caution">
    <text evidence="13">The sequence shown here is derived from an EMBL/GenBank/DDBJ whole genome shotgun (WGS) entry which is preliminary data.</text>
</comment>
<evidence type="ECO:0000256" key="10">
    <source>
        <dbReference type="SAM" id="Phobius"/>
    </source>
</evidence>
<dbReference type="InterPro" id="IPR036188">
    <property type="entry name" value="FAD/NAD-bd_sf"/>
</dbReference>
<keyword evidence="5" id="KW-0521">NADP</keyword>
<feature type="domain" description="FAD/NAD(P)-binding" evidence="12">
    <location>
        <begin position="48"/>
        <end position="368"/>
    </location>
</feature>
<keyword evidence="8 9" id="KW-0676">Redox-active center</keyword>
<accession>A0ABM8S7B7</accession>
<name>A0ABM8S7B7_9BACT</name>
<comment type="similarity">
    <text evidence="2 9">Belongs to the class-I pyridine nucleotide-disulfide oxidoreductase family.</text>
</comment>
<dbReference type="InterPro" id="IPR001100">
    <property type="entry name" value="Pyr_nuc-diS_OxRdtase"/>
</dbReference>
<evidence type="ECO:0000256" key="8">
    <source>
        <dbReference type="ARBA" id="ARBA00023284"/>
    </source>
</evidence>
<dbReference type="InterPro" id="IPR023753">
    <property type="entry name" value="FAD/NAD-binding_dom"/>
</dbReference>
<evidence type="ECO:0000256" key="4">
    <source>
        <dbReference type="ARBA" id="ARBA00022827"/>
    </source>
</evidence>
<dbReference type="SUPFAM" id="SSF55424">
    <property type="entry name" value="FAD/NAD-linked reductases, dimerisation (C-terminal) domain"/>
    <property type="match status" value="1"/>
</dbReference>
<keyword evidence="7" id="KW-1015">Disulfide bond</keyword>
<keyword evidence="3 9" id="KW-0285">Flavoprotein</keyword>
<protein>
    <submittedName>
        <fullName evidence="13">Mercuric reductase</fullName>
        <ecNumber evidence="13">1.16.1.1</ecNumber>
    </submittedName>
</protein>
<dbReference type="PRINTS" id="PR00411">
    <property type="entry name" value="PNDRDTASEI"/>
</dbReference>
<dbReference type="PROSITE" id="PS00076">
    <property type="entry name" value="PYRIDINE_REDOX_1"/>
    <property type="match status" value="1"/>
</dbReference>
<dbReference type="Pfam" id="PF07992">
    <property type="entry name" value="Pyr_redox_2"/>
    <property type="match status" value="1"/>
</dbReference>
<dbReference type="GO" id="GO:0016152">
    <property type="term" value="F:mercury (II) reductase (NADP+) activity"/>
    <property type="evidence" value="ECO:0007669"/>
    <property type="project" value="UniProtKB-EC"/>
</dbReference>
<keyword evidence="10" id="KW-1133">Transmembrane helix</keyword>
<evidence type="ECO:0000313" key="13">
    <source>
        <dbReference type="EMBL" id="CAE6793154.1"/>
    </source>
</evidence>
<evidence type="ECO:0000313" key="14">
    <source>
        <dbReference type="Proteomes" id="UP000675880"/>
    </source>
</evidence>
<dbReference type="Gene3D" id="3.30.390.30">
    <property type="match status" value="1"/>
</dbReference>
<dbReference type="Proteomes" id="UP000675880">
    <property type="component" value="Unassembled WGS sequence"/>
</dbReference>
<dbReference type="NCBIfam" id="NF004991">
    <property type="entry name" value="PRK06370.1-3"/>
    <property type="match status" value="1"/>
</dbReference>
<evidence type="ECO:0000256" key="3">
    <source>
        <dbReference type="ARBA" id="ARBA00022630"/>
    </source>
</evidence>
<keyword evidence="10" id="KW-0812">Transmembrane</keyword>
<evidence type="ECO:0000256" key="6">
    <source>
        <dbReference type="ARBA" id="ARBA00023002"/>
    </source>
</evidence>
<gene>
    <name evidence="13" type="ORF">NSPZN2_60106</name>
</gene>
<evidence type="ECO:0000256" key="2">
    <source>
        <dbReference type="ARBA" id="ARBA00007532"/>
    </source>
</evidence>
<sequence>MITHPTERMDSMPQPEYGVVFPQDEHNQKLVDNVHPSSWINPESRDRYNIIVIGAGTAGLVTAVIAAGVGAKVALIERHLMGGDCLNVGCVPSKGILRAARAWADLRNAGEFGLHIPPGVKYDFGGAMTRMRKLRARISHTDSVHRYTKLGVDVYIGNARFTDGDTIQVEGQAGNRTLRFAKAAICTGARAAVPFTPGLAEVGYLTNETVFSLTELPQRIGVIGAGPIGCELAQAFARFGSQVFLIEAQHGLMPNEDRDAAAIVEQKMVRDGVKLLCCGKELKLSKMDSGKRLTVDSHGQYYDITVDEILLGIGRTPNVQGLGLETADVKYDRNGVMVNDRLQTTNPRIYAAGDICSKYKFTHAADAMAQILIQNALFPHPFGFAYASADSLVMPWCTYTEPEVAHVGMYEADARAKGLEVETYTYPLTEVDRAILDGEDEGFARVHIQKGTDKILGATIVACHAGDMINEFSVVMKAGAGAKTIAGTIHPYPTQAEVNKKVINLWRKAHFTNGQKNILTKWFAWTRKS</sequence>
<dbReference type="PRINTS" id="PR00368">
    <property type="entry name" value="FADPNR"/>
</dbReference>
<comment type="cofactor">
    <cofactor evidence="1">
        <name>FAD</name>
        <dbReference type="ChEBI" id="CHEBI:57692"/>
    </cofactor>
</comment>
<dbReference type="InterPro" id="IPR016156">
    <property type="entry name" value="FAD/NAD-linked_Rdtase_dimer_sf"/>
</dbReference>
<keyword evidence="10" id="KW-0472">Membrane</keyword>
<keyword evidence="4 9" id="KW-0274">FAD</keyword>